<feature type="domain" description="Reverse transcriptase zinc-binding" evidence="1">
    <location>
        <begin position="216"/>
        <end position="308"/>
    </location>
</feature>
<protein>
    <submittedName>
        <fullName evidence="2">Reverse transcriptase</fullName>
    </submittedName>
</protein>
<reference evidence="2" key="1">
    <citation type="submission" date="2020-09" db="EMBL/GenBank/DDBJ databases">
        <title>Genome-Enabled Discovery of Anthraquinone Biosynthesis in Senna tora.</title>
        <authorList>
            <person name="Kang S.-H."/>
            <person name="Pandey R.P."/>
            <person name="Lee C.-M."/>
            <person name="Sim J.-S."/>
            <person name="Jeong J.-T."/>
            <person name="Choi B.-S."/>
            <person name="Jung M."/>
            <person name="Ginzburg D."/>
            <person name="Zhao K."/>
            <person name="Won S.Y."/>
            <person name="Oh T.-J."/>
            <person name="Yu Y."/>
            <person name="Kim N.-H."/>
            <person name="Lee O.R."/>
            <person name="Lee T.-H."/>
            <person name="Bashyal P."/>
            <person name="Kim T.-S."/>
            <person name="Lee W.-H."/>
            <person name="Kawkins C."/>
            <person name="Kim C.-K."/>
            <person name="Kim J.S."/>
            <person name="Ahn B.O."/>
            <person name="Rhee S.Y."/>
            <person name="Sohng J.K."/>
        </authorList>
    </citation>
    <scope>NUCLEOTIDE SEQUENCE</scope>
    <source>
        <tissue evidence="2">Leaf</tissue>
    </source>
</reference>
<dbReference type="Pfam" id="PF13966">
    <property type="entry name" value="zf-RVT"/>
    <property type="match status" value="1"/>
</dbReference>
<keyword evidence="2" id="KW-0695">RNA-directed DNA polymerase</keyword>
<keyword evidence="2" id="KW-0548">Nucleotidyltransferase</keyword>
<name>A0A834TGI0_9FABA</name>
<keyword evidence="2" id="KW-0808">Transferase</keyword>
<gene>
    <name evidence="2" type="ORF">G2W53_027227</name>
</gene>
<keyword evidence="3" id="KW-1185">Reference proteome</keyword>
<comment type="caution">
    <text evidence="2">The sequence shown here is derived from an EMBL/GenBank/DDBJ whole genome shotgun (WGS) entry which is preliminary data.</text>
</comment>
<organism evidence="2 3">
    <name type="scientific">Senna tora</name>
    <dbReference type="NCBI Taxonomy" id="362788"/>
    <lineage>
        <taxon>Eukaryota</taxon>
        <taxon>Viridiplantae</taxon>
        <taxon>Streptophyta</taxon>
        <taxon>Embryophyta</taxon>
        <taxon>Tracheophyta</taxon>
        <taxon>Spermatophyta</taxon>
        <taxon>Magnoliopsida</taxon>
        <taxon>eudicotyledons</taxon>
        <taxon>Gunneridae</taxon>
        <taxon>Pentapetalae</taxon>
        <taxon>rosids</taxon>
        <taxon>fabids</taxon>
        <taxon>Fabales</taxon>
        <taxon>Fabaceae</taxon>
        <taxon>Caesalpinioideae</taxon>
        <taxon>Cassia clade</taxon>
        <taxon>Senna</taxon>
    </lineage>
</organism>
<sequence>MTPFYFEATEHGCQAVQRTLSRYAHLSGQNMNLQKSFLVFSPNTPHSMKKAISIDLGLKLSSCLGKYLGTWIDGKSSKKKVVDEVVAKVRNKLQSWKSRTIESIMARFFWGDQEDKRKIHLLNWRSLCRPKYDGGLGCCDVSSLNIALLAKHLWRLLSQKYSYASYILAAKYADASTPALQSVYSNSDVLNISVIPISATNQKDGLIWKHAPNGEYSVNASYRYLISNDSHNYNESDQNRKMWRKLWKFRLPNRIIMVMWKLLNNSLPTFSILRSHHLNVSEPCYLCGNQDDNINHVFRHCPFARAMWFGSHLSFRADLAAFGDTRIRERWKAINLLLNRFRKISVMDYLSAEGLSIFCLYKKNRRQNVASSMRILLLVTRINGVAIVEATYGLPPAQSLQQACLIVLRWSLQLSKASANSTTCNLFLQNQRWASLLDYGYQVRKELQVVGRDIKILRSQHCNSSIFDLNNCMTMLSIIFPNPPMYSRIGWTIL</sequence>
<evidence type="ECO:0000313" key="2">
    <source>
        <dbReference type="EMBL" id="KAF7821772.1"/>
    </source>
</evidence>
<dbReference type="EMBL" id="JAAIUW010000008">
    <property type="protein sequence ID" value="KAF7821772.1"/>
    <property type="molecule type" value="Genomic_DNA"/>
</dbReference>
<evidence type="ECO:0000259" key="1">
    <source>
        <dbReference type="Pfam" id="PF13966"/>
    </source>
</evidence>
<dbReference type="PANTHER" id="PTHR33116">
    <property type="entry name" value="REVERSE TRANSCRIPTASE ZINC-BINDING DOMAIN-CONTAINING PROTEIN-RELATED-RELATED"/>
    <property type="match status" value="1"/>
</dbReference>
<dbReference type="PANTHER" id="PTHR33116:SF86">
    <property type="entry name" value="REVERSE TRANSCRIPTASE DOMAIN-CONTAINING PROTEIN"/>
    <property type="match status" value="1"/>
</dbReference>
<dbReference type="OrthoDB" id="696485at2759"/>
<dbReference type="InterPro" id="IPR026960">
    <property type="entry name" value="RVT-Znf"/>
</dbReference>
<evidence type="ECO:0000313" key="3">
    <source>
        <dbReference type="Proteomes" id="UP000634136"/>
    </source>
</evidence>
<proteinExistence type="predicted"/>
<dbReference type="AlphaFoldDB" id="A0A834TGI0"/>
<dbReference type="GO" id="GO:0003964">
    <property type="term" value="F:RNA-directed DNA polymerase activity"/>
    <property type="evidence" value="ECO:0007669"/>
    <property type="project" value="UniProtKB-KW"/>
</dbReference>
<dbReference type="Proteomes" id="UP000634136">
    <property type="component" value="Unassembled WGS sequence"/>
</dbReference>
<accession>A0A834TGI0</accession>